<evidence type="ECO:0000313" key="2">
    <source>
        <dbReference type="EMBL" id="POQ98477.1"/>
    </source>
</evidence>
<organism evidence="2 3">
    <name type="scientific">Alkalispirochaeta sphaeroplastigenens</name>
    <dbReference type="NCBI Taxonomy" id="1187066"/>
    <lineage>
        <taxon>Bacteria</taxon>
        <taxon>Pseudomonadati</taxon>
        <taxon>Spirochaetota</taxon>
        <taxon>Spirochaetia</taxon>
        <taxon>Spirochaetales</taxon>
        <taxon>Spirochaetaceae</taxon>
        <taxon>Alkalispirochaeta</taxon>
    </lineage>
</organism>
<dbReference type="GO" id="GO:0000932">
    <property type="term" value="C:P-body"/>
    <property type="evidence" value="ECO:0007669"/>
    <property type="project" value="TreeGrafter"/>
</dbReference>
<dbReference type="EMBL" id="LPWH01000122">
    <property type="protein sequence ID" value="POQ98477.1"/>
    <property type="molecule type" value="Genomic_DNA"/>
</dbReference>
<protein>
    <recommendedName>
        <fullName evidence="1">YjeF N-terminal domain-containing protein</fullName>
    </recommendedName>
</protein>
<dbReference type="PANTHER" id="PTHR13612:SF0">
    <property type="entry name" value="ENHANCER OF MRNA-DECAPPING PROTEIN 3"/>
    <property type="match status" value="1"/>
</dbReference>
<dbReference type="SUPFAM" id="SSF64153">
    <property type="entry name" value="YjeF N-terminal domain-like"/>
    <property type="match status" value="1"/>
</dbReference>
<dbReference type="GO" id="GO:0003729">
    <property type="term" value="F:mRNA binding"/>
    <property type="evidence" value="ECO:0007669"/>
    <property type="project" value="TreeGrafter"/>
</dbReference>
<accession>A0A2S4JFY7</accession>
<sequence length="252" mass="26078">MRRLFLTHRGDLVSAVTASEARQLLAVAERVQAPGIAAIVESLGRSVFVAASLGENLRDFPVVIVAGRGALTGAVGCALARHLSNQGVSVTVFAMNLPDGPSFPGLAAAGENQWRALLETGAPVVSSPADLPRQAGLVVDALPALGPSMLDNPKIARICHWVNHARQGGGEVLSLDIPCGIDATTGVVAEGALRPDRTVCLALPKTGLQGAPCGEIVVADAGIPARAYRRIAIVAHPCVFHEGFLLPLQTTF</sequence>
<evidence type="ECO:0000259" key="1">
    <source>
        <dbReference type="PROSITE" id="PS51385"/>
    </source>
</evidence>
<dbReference type="Pfam" id="PF03853">
    <property type="entry name" value="YjeF_N"/>
    <property type="match status" value="1"/>
</dbReference>
<feature type="domain" description="YjeF N-terminal" evidence="1">
    <location>
        <begin position="18"/>
        <end position="229"/>
    </location>
</feature>
<comment type="caution">
    <text evidence="2">The sequence shown here is derived from an EMBL/GenBank/DDBJ whole genome shotgun (WGS) entry which is preliminary data.</text>
</comment>
<dbReference type="GO" id="GO:0031087">
    <property type="term" value="P:deadenylation-independent decapping of nuclear-transcribed mRNA"/>
    <property type="evidence" value="ECO:0007669"/>
    <property type="project" value="TreeGrafter"/>
</dbReference>
<dbReference type="PANTHER" id="PTHR13612">
    <property type="entry name" value="ENHANCER OF MRNA-DECAPPING PROTEIN 3"/>
    <property type="match status" value="1"/>
</dbReference>
<reference evidence="3" key="1">
    <citation type="submission" date="2015-12" db="EMBL/GenBank/DDBJ databases">
        <authorList>
            <person name="Lodha T.D."/>
            <person name="Chintalapati S."/>
            <person name="Chintalapati V.R."/>
            <person name="Sravanthi T."/>
        </authorList>
    </citation>
    <scope>NUCLEOTIDE SEQUENCE [LARGE SCALE GENOMIC DNA]</scope>
    <source>
        <strain evidence="3">JC133</strain>
    </source>
</reference>
<dbReference type="InterPro" id="IPR004443">
    <property type="entry name" value="YjeF_N_dom"/>
</dbReference>
<dbReference type="RefSeq" id="WP_103681078.1">
    <property type="nucleotide sequence ID" value="NZ_LPWH01000122.1"/>
</dbReference>
<dbReference type="Gene3D" id="3.40.50.10260">
    <property type="entry name" value="YjeF N-terminal domain"/>
    <property type="match status" value="1"/>
</dbReference>
<dbReference type="InterPro" id="IPR036652">
    <property type="entry name" value="YjeF_N_dom_sf"/>
</dbReference>
<proteinExistence type="predicted"/>
<gene>
    <name evidence="2" type="ORF">AU468_12860</name>
</gene>
<dbReference type="OrthoDB" id="9806925at2"/>
<name>A0A2S4JFY7_9SPIO</name>
<evidence type="ECO:0000313" key="3">
    <source>
        <dbReference type="Proteomes" id="UP000237350"/>
    </source>
</evidence>
<dbReference type="AlphaFoldDB" id="A0A2S4JFY7"/>
<dbReference type="GO" id="GO:0033962">
    <property type="term" value="P:P-body assembly"/>
    <property type="evidence" value="ECO:0007669"/>
    <property type="project" value="TreeGrafter"/>
</dbReference>
<keyword evidence="3" id="KW-1185">Reference proteome</keyword>
<dbReference type="Proteomes" id="UP000237350">
    <property type="component" value="Unassembled WGS sequence"/>
</dbReference>
<dbReference type="PROSITE" id="PS51385">
    <property type="entry name" value="YJEF_N"/>
    <property type="match status" value="1"/>
</dbReference>